<name>A0ACC1HCS4_9FUNG</name>
<dbReference type="Proteomes" id="UP001145114">
    <property type="component" value="Unassembled WGS sequence"/>
</dbReference>
<evidence type="ECO:0000313" key="2">
    <source>
        <dbReference type="Proteomes" id="UP001145114"/>
    </source>
</evidence>
<evidence type="ECO:0000313" key="1">
    <source>
        <dbReference type="EMBL" id="KAJ1674136.1"/>
    </source>
</evidence>
<accession>A0ACC1HCS4</accession>
<proteinExistence type="predicted"/>
<comment type="caution">
    <text evidence="1">The sequence shown here is derived from an EMBL/GenBank/DDBJ whole genome shotgun (WGS) entry which is preliminary data.</text>
</comment>
<gene>
    <name evidence="1" type="ORF">EV182_003888</name>
</gene>
<feature type="non-terminal residue" evidence="1">
    <location>
        <position position="1"/>
    </location>
</feature>
<keyword evidence="2" id="KW-1185">Reference proteome</keyword>
<organism evidence="1 2">
    <name type="scientific">Spiromyces aspiralis</name>
    <dbReference type="NCBI Taxonomy" id="68401"/>
    <lineage>
        <taxon>Eukaryota</taxon>
        <taxon>Fungi</taxon>
        <taxon>Fungi incertae sedis</taxon>
        <taxon>Zoopagomycota</taxon>
        <taxon>Kickxellomycotina</taxon>
        <taxon>Kickxellomycetes</taxon>
        <taxon>Kickxellales</taxon>
        <taxon>Kickxellaceae</taxon>
        <taxon>Spiromyces</taxon>
    </lineage>
</organism>
<reference evidence="1" key="1">
    <citation type="submission" date="2022-06" db="EMBL/GenBank/DDBJ databases">
        <title>Phylogenomic reconstructions and comparative analyses of Kickxellomycotina fungi.</title>
        <authorList>
            <person name="Reynolds N.K."/>
            <person name="Stajich J.E."/>
            <person name="Barry K."/>
            <person name="Grigoriev I.V."/>
            <person name="Crous P."/>
            <person name="Smith M.E."/>
        </authorList>
    </citation>
    <scope>NUCLEOTIDE SEQUENCE</scope>
    <source>
        <strain evidence="1">RSA 2271</strain>
    </source>
</reference>
<dbReference type="EMBL" id="JAMZIH010006232">
    <property type="protein sequence ID" value="KAJ1674136.1"/>
    <property type="molecule type" value="Genomic_DNA"/>
</dbReference>
<protein>
    <submittedName>
        <fullName evidence="1">Uncharacterized protein</fullName>
    </submittedName>
</protein>
<sequence>SCIEQTQTFVEMLCRRQCTGVRLAISHVEGGASFFQCVYGHIGMGPHRPSSVHDDWHVVDVRREAAVLWGDLPFTKTYMPHVSFVYGDLDDVVKASLVQQVQADLARLPHALSFRATCIRVVDTRGTPEQWRYLASFPLSAKD</sequence>